<dbReference type="AlphaFoldDB" id="A0A820H2K2"/>
<reference evidence="2" key="1">
    <citation type="submission" date="2021-02" db="EMBL/GenBank/DDBJ databases">
        <authorList>
            <person name="Nowell W R."/>
        </authorList>
    </citation>
    <scope>NUCLEOTIDE SEQUENCE</scope>
</reference>
<evidence type="ECO:0000313" key="2">
    <source>
        <dbReference type="EMBL" id="CAF4288200.1"/>
    </source>
</evidence>
<evidence type="ECO:0000313" key="3">
    <source>
        <dbReference type="Proteomes" id="UP000663881"/>
    </source>
</evidence>
<dbReference type="EMBL" id="CAJOAY010015306">
    <property type="protein sequence ID" value="CAF4288200.1"/>
    <property type="molecule type" value="Genomic_DNA"/>
</dbReference>
<feature type="non-terminal residue" evidence="2">
    <location>
        <position position="163"/>
    </location>
</feature>
<accession>A0A820H2K2</accession>
<evidence type="ECO:0008006" key="4">
    <source>
        <dbReference type="Google" id="ProtNLM"/>
    </source>
</evidence>
<dbReference type="Proteomes" id="UP000663881">
    <property type="component" value="Unassembled WGS sequence"/>
</dbReference>
<gene>
    <name evidence="2" type="ORF">OKA104_LOCUS45559</name>
</gene>
<protein>
    <recommendedName>
        <fullName evidence="4">Secreted protein</fullName>
    </recommendedName>
</protein>
<keyword evidence="1" id="KW-0732">Signal</keyword>
<sequence>MKVLILFAAFIFINSITLSNSSSYCQCHCCLHEPLNDDCQVNMVGNIPIDTCPTDSSNICADKCKEQYQRPCGQNNSIAEATCMSDSTTTNIPSVASTTNGPMQCKCSCCPTTPCDVSYQGNVIVNEHEQESTSCAEKYPAQCGLPSASVATQCEQAPNNNTS</sequence>
<name>A0A820H2K2_9BILA</name>
<comment type="caution">
    <text evidence="2">The sequence shown here is derived from an EMBL/GenBank/DDBJ whole genome shotgun (WGS) entry which is preliminary data.</text>
</comment>
<organism evidence="2 3">
    <name type="scientific">Adineta steineri</name>
    <dbReference type="NCBI Taxonomy" id="433720"/>
    <lineage>
        <taxon>Eukaryota</taxon>
        <taxon>Metazoa</taxon>
        <taxon>Spiralia</taxon>
        <taxon>Gnathifera</taxon>
        <taxon>Rotifera</taxon>
        <taxon>Eurotatoria</taxon>
        <taxon>Bdelloidea</taxon>
        <taxon>Adinetida</taxon>
        <taxon>Adinetidae</taxon>
        <taxon>Adineta</taxon>
    </lineage>
</organism>
<feature type="signal peptide" evidence="1">
    <location>
        <begin position="1"/>
        <end position="21"/>
    </location>
</feature>
<feature type="chain" id="PRO_5032964914" description="Secreted protein" evidence="1">
    <location>
        <begin position="22"/>
        <end position="163"/>
    </location>
</feature>
<evidence type="ECO:0000256" key="1">
    <source>
        <dbReference type="SAM" id="SignalP"/>
    </source>
</evidence>
<proteinExistence type="predicted"/>